<evidence type="ECO:0000313" key="3">
    <source>
        <dbReference type="EMBL" id="GAA1386028.1"/>
    </source>
</evidence>
<dbReference type="SUPFAM" id="SSF53850">
    <property type="entry name" value="Periplasmic binding protein-like II"/>
    <property type="match status" value="1"/>
</dbReference>
<organism evidence="3 4">
    <name type="scientific">Pseudonocardia kongjuensis</name>
    <dbReference type="NCBI Taxonomy" id="102227"/>
    <lineage>
        <taxon>Bacteria</taxon>
        <taxon>Bacillati</taxon>
        <taxon>Actinomycetota</taxon>
        <taxon>Actinomycetes</taxon>
        <taxon>Pseudonocardiales</taxon>
        <taxon>Pseudonocardiaceae</taxon>
        <taxon>Pseudonocardia</taxon>
    </lineage>
</organism>
<feature type="domain" description="Solute-binding protein family 5" evidence="2">
    <location>
        <begin position="84"/>
        <end position="425"/>
    </location>
</feature>
<dbReference type="RefSeq" id="WP_344020605.1">
    <property type="nucleotide sequence ID" value="NZ_BAAAJK010000006.1"/>
</dbReference>
<keyword evidence="4" id="KW-1185">Reference proteome</keyword>
<dbReference type="InterPro" id="IPR000914">
    <property type="entry name" value="SBP_5_dom"/>
</dbReference>
<dbReference type="InterPro" id="IPR039424">
    <property type="entry name" value="SBP_5"/>
</dbReference>
<dbReference type="EMBL" id="BAAAJK010000006">
    <property type="protein sequence ID" value="GAA1386028.1"/>
    <property type="molecule type" value="Genomic_DNA"/>
</dbReference>
<evidence type="ECO:0000313" key="4">
    <source>
        <dbReference type="Proteomes" id="UP001501414"/>
    </source>
</evidence>
<feature type="chain" id="PRO_5045430337" description="Solute-binding protein family 5 domain-containing protein" evidence="1">
    <location>
        <begin position="25"/>
        <end position="516"/>
    </location>
</feature>
<keyword evidence="1" id="KW-0732">Signal</keyword>
<dbReference type="PANTHER" id="PTHR30290:SF83">
    <property type="entry name" value="ABC TRANSPORTER SUBSTRATE-BINDING PROTEIN"/>
    <property type="match status" value="1"/>
</dbReference>
<dbReference type="Proteomes" id="UP001501414">
    <property type="component" value="Unassembled WGS sequence"/>
</dbReference>
<accession>A0ABN1XN26</accession>
<dbReference type="Gene3D" id="3.40.190.10">
    <property type="entry name" value="Periplasmic binding protein-like II"/>
    <property type="match status" value="1"/>
</dbReference>
<dbReference type="PIRSF" id="PIRSF002741">
    <property type="entry name" value="MppA"/>
    <property type="match status" value="1"/>
</dbReference>
<dbReference type="Gene3D" id="3.10.105.10">
    <property type="entry name" value="Dipeptide-binding Protein, Domain 3"/>
    <property type="match status" value="1"/>
</dbReference>
<dbReference type="PROSITE" id="PS51318">
    <property type="entry name" value="TAT"/>
    <property type="match status" value="1"/>
</dbReference>
<evidence type="ECO:0000259" key="2">
    <source>
        <dbReference type="Pfam" id="PF00496"/>
    </source>
</evidence>
<proteinExistence type="predicted"/>
<feature type="signal peptide" evidence="1">
    <location>
        <begin position="1"/>
        <end position="24"/>
    </location>
</feature>
<dbReference type="Pfam" id="PF00496">
    <property type="entry name" value="SBP_bac_5"/>
    <property type="match status" value="1"/>
</dbReference>
<dbReference type="InterPro" id="IPR030678">
    <property type="entry name" value="Peptide/Ni-bd"/>
</dbReference>
<dbReference type="InterPro" id="IPR006311">
    <property type="entry name" value="TAT_signal"/>
</dbReference>
<gene>
    <name evidence="3" type="ORF">GCM10009613_19370</name>
</gene>
<evidence type="ECO:0000256" key="1">
    <source>
        <dbReference type="SAM" id="SignalP"/>
    </source>
</evidence>
<protein>
    <recommendedName>
        <fullName evidence="2">Solute-binding protein family 5 domain-containing protein</fullName>
    </recommendedName>
</protein>
<comment type="caution">
    <text evidence="3">The sequence shown here is derived from an EMBL/GenBank/DDBJ whole genome shotgun (WGS) entry which is preliminary data.</text>
</comment>
<dbReference type="PANTHER" id="PTHR30290">
    <property type="entry name" value="PERIPLASMIC BINDING COMPONENT OF ABC TRANSPORTER"/>
    <property type="match status" value="1"/>
</dbReference>
<reference evidence="3 4" key="1">
    <citation type="journal article" date="2019" name="Int. J. Syst. Evol. Microbiol.">
        <title>The Global Catalogue of Microorganisms (GCM) 10K type strain sequencing project: providing services to taxonomists for standard genome sequencing and annotation.</title>
        <authorList>
            <consortium name="The Broad Institute Genomics Platform"/>
            <consortium name="The Broad Institute Genome Sequencing Center for Infectious Disease"/>
            <person name="Wu L."/>
            <person name="Ma J."/>
        </authorList>
    </citation>
    <scope>NUCLEOTIDE SEQUENCE [LARGE SCALE GENOMIC DNA]</scope>
    <source>
        <strain evidence="3 4">JCM 11896</strain>
    </source>
</reference>
<name>A0ABN1XN26_9PSEU</name>
<sequence>MTTPTRRGRLLGALVAALALVLTACGGGGQAAASGEPDPDAVFRYAFVQSASTFDPHRSGNAWDMVNLRLVYDQLLQENSDGEILPMLATGYEFLDDGRVLELTLRDDVTFHDGTPFDSSTVAANLERARELEGSTVAGALRAIGSIETPDPSTVRILLDGPGGNLPALFTERHGSMINPGAFDNPDLDQNPVGSGMFTLTEHVPGQVSRYARAEGYWDPDAVRVAGVEIYVQPSSPTRLNMVLTGQIDMTYLDPSTQDQAVAAGLQVQPSVSTTIFRMTMNTGSPPFDDLRVRQAMEHAVDRRAIVDGVFFGIGEPVAQLVPPDHWAHHPGIGAEDPQYGYDPERARALLAEAGHPDGLEFDMLIPALDDHRTVAEAVIPMLAEVGIRARPQVVEPATTPATFFGRQEGDAYIGAQAPFVDPSNQYESNLPGQFMNPWGTTSPEFEQAWDDSLRGETREDRLDAVHRMIEEEKGLLRQFGIFAAQPPSVWSDDVLFPEGYRPAYAAHFRGVAISR</sequence>
<dbReference type="PROSITE" id="PS51257">
    <property type="entry name" value="PROKAR_LIPOPROTEIN"/>
    <property type="match status" value="1"/>
</dbReference>